<reference evidence="4 6" key="1">
    <citation type="journal article" date="2014" name="BMC Genomics">
        <title>The genome of the intracellular bacterium of the coastal bivalve, Solemya velum: a blueprint for thriving in and out of symbiosis.</title>
        <authorList>
            <person name="Dmytrenko O."/>
            <person name="Russell S.L."/>
            <person name="Loo W.T."/>
            <person name="Fontanez K.M."/>
            <person name="Liao L."/>
            <person name="Roeselers G."/>
            <person name="Sharma R."/>
            <person name="Stewart F.J."/>
            <person name="Newton I.L."/>
            <person name="Woyke T."/>
            <person name="Wu D."/>
            <person name="Lang J.M."/>
            <person name="Eisen J.A."/>
            <person name="Cavanaugh C.M."/>
        </authorList>
    </citation>
    <scope>NUCLEOTIDE SEQUENCE [LARGE SCALE GENOMIC DNA]</scope>
    <source>
        <strain evidence="4 6">WH</strain>
    </source>
</reference>
<comment type="caution">
    <text evidence="4">The sequence shown here is derived from an EMBL/GenBank/DDBJ whole genome shotgun (WGS) entry which is preliminary data.</text>
</comment>
<dbReference type="GO" id="GO:0097163">
    <property type="term" value="F:sulfur carrier activity"/>
    <property type="evidence" value="ECO:0007669"/>
    <property type="project" value="TreeGrafter"/>
</dbReference>
<evidence type="ECO:0000256" key="1">
    <source>
        <dbReference type="ARBA" id="ARBA00004496"/>
    </source>
</evidence>
<dbReference type="GO" id="GO:0016740">
    <property type="term" value="F:transferase activity"/>
    <property type="evidence" value="ECO:0007669"/>
    <property type="project" value="UniProtKB-KW"/>
</dbReference>
<dbReference type="Gene3D" id="1.10.10.370">
    <property type="entry name" value="DsrC-like protein, C-terminal domain"/>
    <property type="match status" value="1"/>
</dbReference>
<reference evidence="5 7" key="2">
    <citation type="submission" date="2016-11" db="EMBL/GenBank/DDBJ databases">
        <title>Mixed transmission modes and dynamic genome evolution in an obligate animal-bacterial symbiosis.</title>
        <authorList>
            <person name="Russell S.L."/>
            <person name="Corbett-Detig R.B."/>
            <person name="Cavanaugh C.M."/>
        </authorList>
    </citation>
    <scope>NUCLEOTIDE SEQUENCE [LARGE SCALE GENOMIC DNA]</scope>
    <source>
        <strain evidence="5">MA-KB16</strain>
    </source>
</reference>
<dbReference type="SUPFAM" id="SSF69721">
    <property type="entry name" value="DsrC, the gamma subunit of dissimilatory sulfite reductase"/>
    <property type="match status" value="1"/>
</dbReference>
<keyword evidence="2" id="KW-0963">Cytoplasm</keyword>
<dbReference type="InterPro" id="IPR042072">
    <property type="entry name" value="DsrC-like_C"/>
</dbReference>
<dbReference type="GO" id="GO:0005737">
    <property type="term" value="C:cytoplasm"/>
    <property type="evidence" value="ECO:0007669"/>
    <property type="project" value="UniProtKB-SubCell"/>
</dbReference>
<dbReference type="EMBL" id="JRAA01000002">
    <property type="protein sequence ID" value="KHF24926.1"/>
    <property type="molecule type" value="Genomic_DNA"/>
</dbReference>
<dbReference type="AlphaFoldDB" id="A0A0B0HBX8"/>
<protein>
    <recommendedName>
        <fullName evidence="3">Sulfurtransferase</fullName>
        <ecNumber evidence="3">2.8.1.-</ecNumber>
    </recommendedName>
</protein>
<keyword evidence="6" id="KW-1185">Reference proteome</keyword>
<dbReference type="Proteomes" id="UP000190962">
    <property type="component" value="Unassembled WGS sequence"/>
</dbReference>
<dbReference type="EC" id="2.8.1.-" evidence="3"/>
<sequence>MADFPYAPSDWSLDDAERIAGEENIKLGKPHLELISALQEYYSRDETPAINVRKLTDALDEKFHFAGGRKYLYQLLPGGPIALGCKLAGLPVPPGAVDKSFGSTL</sequence>
<dbReference type="PANTHER" id="PTHR37010">
    <property type="entry name" value="SULFURTRANSFERASE TUSE"/>
    <property type="match status" value="1"/>
</dbReference>
<dbReference type="NCBIfam" id="TIGR03342">
    <property type="entry name" value="dsrC_tusE_dsvC"/>
    <property type="match status" value="1"/>
</dbReference>
<keyword evidence="3" id="KW-0808">Transferase</keyword>
<comment type="similarity">
    <text evidence="3">Belongs to the dsrC/tusE family.</text>
</comment>
<dbReference type="STRING" id="2340.JV46_04190"/>
<accession>A0A0B0HBX8</accession>
<dbReference type="InterPro" id="IPR025526">
    <property type="entry name" value="DsrC-like_dom_sf"/>
</dbReference>
<dbReference type="InterPro" id="IPR007453">
    <property type="entry name" value="DsrC/TusE"/>
</dbReference>
<dbReference type="EMBL" id="MPNX01000013">
    <property type="protein sequence ID" value="OOY34590.1"/>
    <property type="molecule type" value="Genomic_DNA"/>
</dbReference>
<dbReference type="OrthoDB" id="9786347at2"/>
<evidence type="ECO:0000313" key="7">
    <source>
        <dbReference type="Proteomes" id="UP000190962"/>
    </source>
</evidence>
<dbReference type="PANTHER" id="PTHR37010:SF1">
    <property type="entry name" value="SULFURTRANSFERASE TUSE"/>
    <property type="match status" value="1"/>
</dbReference>
<dbReference type="eggNOG" id="COG2920">
    <property type="taxonomic scope" value="Bacteria"/>
</dbReference>
<name>A0A0B0HBX8_SOVGS</name>
<dbReference type="GO" id="GO:0002143">
    <property type="term" value="P:tRNA wobble position uridine thiolation"/>
    <property type="evidence" value="ECO:0007669"/>
    <property type="project" value="TreeGrafter"/>
</dbReference>
<evidence type="ECO:0000313" key="6">
    <source>
        <dbReference type="Proteomes" id="UP000030856"/>
    </source>
</evidence>
<evidence type="ECO:0000256" key="3">
    <source>
        <dbReference type="PIRNR" id="PIRNR006223"/>
    </source>
</evidence>
<dbReference type="Pfam" id="PF04358">
    <property type="entry name" value="DsrC"/>
    <property type="match status" value="1"/>
</dbReference>
<evidence type="ECO:0000313" key="5">
    <source>
        <dbReference type="EMBL" id="OOY34590.1"/>
    </source>
</evidence>
<dbReference type="PIRSF" id="PIRSF006223">
    <property type="entry name" value="DsrC_TusE"/>
    <property type="match status" value="1"/>
</dbReference>
<dbReference type="Proteomes" id="UP000030856">
    <property type="component" value="Unassembled WGS sequence"/>
</dbReference>
<comment type="function">
    <text evidence="3">Part of a sulfur-relay system.</text>
</comment>
<comment type="subcellular location">
    <subcellularLocation>
        <location evidence="1">Cytoplasm</location>
    </subcellularLocation>
</comment>
<dbReference type="RefSeq" id="WP_052132167.1">
    <property type="nucleotide sequence ID" value="NZ_JRAA01000002.1"/>
</dbReference>
<organism evidence="4 6">
    <name type="scientific">Solemya velum gill symbiont</name>
    <dbReference type="NCBI Taxonomy" id="2340"/>
    <lineage>
        <taxon>Bacteria</taxon>
        <taxon>Pseudomonadati</taxon>
        <taxon>Pseudomonadota</taxon>
        <taxon>Gammaproteobacteria</taxon>
        <taxon>sulfur-oxidizing symbionts</taxon>
    </lineage>
</organism>
<dbReference type="GeneID" id="86992168"/>
<evidence type="ECO:0000256" key="2">
    <source>
        <dbReference type="ARBA" id="ARBA00022490"/>
    </source>
</evidence>
<gene>
    <name evidence="5" type="ORF">BOV88_09045</name>
    <name evidence="4" type="ORF">JV46_04190</name>
</gene>
<proteinExistence type="inferred from homology"/>
<evidence type="ECO:0000313" key="4">
    <source>
        <dbReference type="EMBL" id="KHF24926.1"/>
    </source>
</evidence>